<feature type="region of interest" description="Disordered" evidence="1">
    <location>
        <begin position="413"/>
        <end position="540"/>
    </location>
</feature>
<evidence type="ECO:0000313" key="6">
    <source>
        <dbReference type="Proteomes" id="UP001501417"/>
    </source>
</evidence>
<feature type="compositionally biased region" description="Polar residues" evidence="1">
    <location>
        <begin position="531"/>
        <end position="540"/>
    </location>
</feature>
<reference evidence="6" key="1">
    <citation type="journal article" date="2019" name="Int. J. Syst. Evol. Microbiol.">
        <title>The Global Catalogue of Microorganisms (GCM) 10K type strain sequencing project: providing services to taxonomists for standard genome sequencing and annotation.</title>
        <authorList>
            <consortium name="The Broad Institute Genomics Platform"/>
            <consortium name="The Broad Institute Genome Sequencing Center for Infectious Disease"/>
            <person name="Wu L."/>
            <person name="Ma J."/>
        </authorList>
    </citation>
    <scope>NUCLEOTIDE SEQUENCE [LARGE SCALE GENOMIC DNA]</scope>
    <source>
        <strain evidence="6">JCM 17782</strain>
    </source>
</reference>
<dbReference type="RefSeq" id="WP_264047154.1">
    <property type="nucleotide sequence ID" value="NZ_BAABGF010000044.1"/>
</dbReference>
<evidence type="ECO:0000256" key="1">
    <source>
        <dbReference type="SAM" id="MobiDB-lite"/>
    </source>
</evidence>
<evidence type="ECO:0000256" key="2">
    <source>
        <dbReference type="SAM" id="Phobius"/>
    </source>
</evidence>
<dbReference type="EMBL" id="BAABGF010000044">
    <property type="protein sequence ID" value="GAA4293536.1"/>
    <property type="molecule type" value="Genomic_DNA"/>
</dbReference>
<keyword evidence="2" id="KW-0472">Membrane</keyword>
<evidence type="ECO:0000313" key="5">
    <source>
        <dbReference type="EMBL" id="GAA4293536.1"/>
    </source>
</evidence>
<dbReference type="PANTHER" id="PTHR33371:SF16">
    <property type="entry name" value="MCE-FAMILY PROTEIN MCE3F"/>
    <property type="match status" value="1"/>
</dbReference>
<organism evidence="5 6">
    <name type="scientific">Mycobacterium paraffinicum</name>
    <dbReference type="NCBI Taxonomy" id="53378"/>
    <lineage>
        <taxon>Bacteria</taxon>
        <taxon>Bacillati</taxon>
        <taxon>Actinomycetota</taxon>
        <taxon>Actinomycetes</taxon>
        <taxon>Mycobacteriales</taxon>
        <taxon>Mycobacteriaceae</taxon>
        <taxon>Mycobacterium</taxon>
    </lineage>
</organism>
<dbReference type="InterPro" id="IPR005693">
    <property type="entry name" value="Mce"/>
</dbReference>
<protein>
    <submittedName>
        <fullName evidence="5">MlaD family protein</fullName>
    </submittedName>
</protein>
<evidence type="ECO:0000259" key="3">
    <source>
        <dbReference type="Pfam" id="PF02470"/>
    </source>
</evidence>
<keyword evidence="2" id="KW-1133">Transmembrane helix</keyword>
<dbReference type="Proteomes" id="UP001501417">
    <property type="component" value="Unassembled WGS sequence"/>
</dbReference>
<dbReference type="Pfam" id="PF11887">
    <property type="entry name" value="Mce4_CUP1"/>
    <property type="match status" value="1"/>
</dbReference>
<dbReference type="InterPro" id="IPR024516">
    <property type="entry name" value="Mce_C"/>
</dbReference>
<feature type="compositionally biased region" description="Low complexity" evidence="1">
    <location>
        <begin position="454"/>
        <end position="468"/>
    </location>
</feature>
<comment type="caution">
    <text evidence="5">The sequence shown here is derived from an EMBL/GenBank/DDBJ whole genome shotgun (WGS) entry which is preliminary data.</text>
</comment>
<dbReference type="PANTHER" id="PTHR33371">
    <property type="entry name" value="INTERMEMBRANE PHOSPHOLIPID TRANSPORT SYSTEM BINDING PROTEIN MLAD-RELATED"/>
    <property type="match status" value="1"/>
</dbReference>
<keyword evidence="6" id="KW-1185">Reference proteome</keyword>
<dbReference type="NCBIfam" id="TIGR00996">
    <property type="entry name" value="Mtu_fam_mce"/>
    <property type="match status" value="1"/>
</dbReference>
<feature type="domain" description="Mce/MlaD" evidence="3">
    <location>
        <begin position="41"/>
        <end position="113"/>
    </location>
</feature>
<keyword evidence="2" id="KW-0812">Transmembrane</keyword>
<dbReference type="InterPro" id="IPR052336">
    <property type="entry name" value="MlaD_Phospholipid_Transporter"/>
</dbReference>
<sequence length="572" mass="59460">MLTRLVRIQLTIFAVASIVGVAMMIVVYMQVPTMLGIGRIKVTLELPSTGGLYRFSNVTYRGAEIGKVTAVTLTEHGANATLSLGASPRIPVDLQAKVRSVSAIGEQYVDLQPRTKSGPFLRNGSVIRARDTEIPQPVGPMLDQVSALIKSIPKEKLSALLDESFKGLNGAGYDLGSLLDSSATVTGDLNQAADRTRTLTEDSSPLLDAQAQTTDSLRTWAHSLAGITEQMTTDDPQVRTILRAGPGALNEVSRLLEQVKPTMPVLLANLTTLGQVAVTYRPALEQLLVLLPPSVASIQSFGTAKNNPTGYPLGDFAVAIGDPIGCTVGFLPPSQWRSPADTSVIDTPDGLYCKLPQDAPTAVRGARNLPCMGKPGKRAPTVQICDSDKPYVPLAMRQHVLGPYPLDPNLLAQGIPPDDRVNGGDKIYAPVEGTPLPPGASPAGTPPGLPAPPGATTDGVPPTLLGPPAKLPGPGTFPPPTDGAEGRVPSSAPAPEPPAAPSLLSPPSDGGAPSAAPSSFGTSGAPGPSVAVTTYNPQTGAYVTPDRQVLVQSDLVTQGAAKSWKDMFPISK</sequence>
<feature type="compositionally biased region" description="Pro residues" evidence="1">
    <location>
        <begin position="469"/>
        <end position="481"/>
    </location>
</feature>
<name>A0ABP8F2Q9_9MYCO</name>
<proteinExistence type="predicted"/>
<feature type="domain" description="Mammalian cell entry C-terminal" evidence="4">
    <location>
        <begin position="121"/>
        <end position="289"/>
    </location>
</feature>
<gene>
    <name evidence="5" type="ORF">GCM10023161_42010</name>
</gene>
<accession>A0ABP8F2Q9</accession>
<feature type="transmembrane region" description="Helical" evidence="2">
    <location>
        <begin position="12"/>
        <end position="31"/>
    </location>
</feature>
<feature type="compositionally biased region" description="Low complexity" evidence="1">
    <location>
        <begin position="501"/>
        <end position="529"/>
    </location>
</feature>
<dbReference type="Pfam" id="PF02470">
    <property type="entry name" value="MlaD"/>
    <property type="match status" value="1"/>
</dbReference>
<dbReference type="InterPro" id="IPR003399">
    <property type="entry name" value="Mce/MlaD"/>
</dbReference>
<evidence type="ECO:0000259" key="4">
    <source>
        <dbReference type="Pfam" id="PF11887"/>
    </source>
</evidence>
<feature type="compositionally biased region" description="Pro residues" evidence="1">
    <location>
        <begin position="435"/>
        <end position="453"/>
    </location>
</feature>